<keyword evidence="1" id="KW-0677">Repeat</keyword>
<evidence type="ECO:0000256" key="3">
    <source>
        <dbReference type="SAM" id="MobiDB-lite"/>
    </source>
</evidence>
<dbReference type="InterPro" id="IPR011990">
    <property type="entry name" value="TPR-like_helical_dom_sf"/>
</dbReference>
<keyword evidence="2" id="KW-0802">TPR repeat</keyword>
<protein>
    <submittedName>
        <fullName evidence="4">Oidioi.mRNA.OKI2018_I69.XSR.g16033.t1.cds</fullName>
    </submittedName>
</protein>
<feature type="compositionally biased region" description="Polar residues" evidence="3">
    <location>
        <begin position="7"/>
        <end position="25"/>
    </location>
</feature>
<proteinExistence type="predicted"/>
<gene>
    <name evidence="4" type="ORF">OKIOD_LOCUS7591</name>
</gene>
<feature type="compositionally biased region" description="Polar residues" evidence="3">
    <location>
        <begin position="366"/>
        <end position="378"/>
    </location>
</feature>
<accession>A0ABN7SEQ3</accession>
<evidence type="ECO:0000256" key="2">
    <source>
        <dbReference type="ARBA" id="ARBA00022803"/>
    </source>
</evidence>
<dbReference type="InterPro" id="IPR051730">
    <property type="entry name" value="NASP-like"/>
</dbReference>
<dbReference type="SUPFAM" id="SSF48452">
    <property type="entry name" value="TPR-like"/>
    <property type="match status" value="1"/>
</dbReference>
<name>A0ABN7SEQ3_OIKDI</name>
<feature type="compositionally biased region" description="Basic and acidic residues" evidence="3">
    <location>
        <begin position="384"/>
        <end position="403"/>
    </location>
</feature>
<feature type="compositionally biased region" description="Low complexity" evidence="3">
    <location>
        <begin position="161"/>
        <end position="173"/>
    </location>
</feature>
<dbReference type="Proteomes" id="UP001158576">
    <property type="component" value="Chromosome XSR"/>
</dbReference>
<dbReference type="PANTHER" id="PTHR15081:SF1">
    <property type="entry name" value="NUCLEAR AUTOANTIGENIC SPERM PROTEIN"/>
    <property type="match status" value="1"/>
</dbReference>
<feature type="region of interest" description="Disordered" evidence="3">
    <location>
        <begin position="1"/>
        <end position="41"/>
    </location>
</feature>
<organism evidence="4 5">
    <name type="scientific">Oikopleura dioica</name>
    <name type="common">Tunicate</name>
    <dbReference type="NCBI Taxonomy" id="34765"/>
    <lineage>
        <taxon>Eukaryota</taxon>
        <taxon>Metazoa</taxon>
        <taxon>Chordata</taxon>
        <taxon>Tunicata</taxon>
        <taxon>Appendicularia</taxon>
        <taxon>Copelata</taxon>
        <taxon>Oikopleuridae</taxon>
        <taxon>Oikopleura</taxon>
    </lineage>
</organism>
<evidence type="ECO:0000313" key="5">
    <source>
        <dbReference type="Proteomes" id="UP001158576"/>
    </source>
</evidence>
<evidence type="ECO:0000313" key="4">
    <source>
        <dbReference type="EMBL" id="CAG5098849.1"/>
    </source>
</evidence>
<dbReference type="EMBL" id="OU015569">
    <property type="protein sequence ID" value="CAG5098849.1"/>
    <property type="molecule type" value="Genomic_DNA"/>
</dbReference>
<dbReference type="PANTHER" id="PTHR15081">
    <property type="entry name" value="NUCLEAR AUTOANTIGENIC SPERM PROTEIN NASP -RELATED"/>
    <property type="match status" value="1"/>
</dbReference>
<feature type="region of interest" description="Disordered" evidence="3">
    <location>
        <begin position="366"/>
        <end position="403"/>
    </location>
</feature>
<sequence>MSDNKENVTVLSSNIQVSKETTNDVVPQKKESGESEPSFQDKPFQLADKDILSSEAIDVSKQIETLYREGRRSALLNKHSAALKPLSECCELIAKHRGETHWTMAECGYWYGNALMKVSLANSDIFGSKIPAEKPENDEDDEEDAPALGSINEEPANSDQPGPSSAEPGPSSSNDIDGTSDEISDHELAYEWLELARTIFAKHETEKSQLRLCDCLRDLSELKMEDEKFQESVEDTKTLIEIQKKFLDPNGRDVAASYYELGVMEEMLQMPQDALKSFKEAHTRLADLEASAKKKLADASAEEAGKLMKEHSDLKEILPEVAARIDGCQLAIKEYDEVKSTLKDMMKQTLTGAPITSIPTVTGLSAAQPAQSSVNQLTAKRKIKTDTKSEADQPAKKAKETEQ</sequence>
<feature type="region of interest" description="Disordered" evidence="3">
    <location>
        <begin position="129"/>
        <end position="181"/>
    </location>
</feature>
<evidence type="ECO:0000256" key="1">
    <source>
        <dbReference type="ARBA" id="ARBA00022737"/>
    </source>
</evidence>
<feature type="compositionally biased region" description="Acidic residues" evidence="3">
    <location>
        <begin position="136"/>
        <end position="145"/>
    </location>
</feature>
<keyword evidence="5" id="KW-1185">Reference proteome</keyword>
<reference evidence="4 5" key="1">
    <citation type="submission" date="2021-04" db="EMBL/GenBank/DDBJ databases">
        <authorList>
            <person name="Bliznina A."/>
        </authorList>
    </citation>
    <scope>NUCLEOTIDE SEQUENCE [LARGE SCALE GENOMIC DNA]</scope>
</reference>
<dbReference type="Gene3D" id="1.25.40.10">
    <property type="entry name" value="Tetratricopeptide repeat domain"/>
    <property type="match status" value="1"/>
</dbReference>